<dbReference type="SUPFAM" id="SSF53850">
    <property type="entry name" value="Periplasmic binding protein-like II"/>
    <property type="match status" value="1"/>
</dbReference>
<evidence type="ECO:0000256" key="2">
    <source>
        <dbReference type="ARBA" id="ARBA00023015"/>
    </source>
</evidence>
<sequence>MLAWDDFKLVKAVAEARSLAGASEKLHVNTSTVFRRLGTLEARLGARLFERKRGGYALTPAGEEMVELATRMSGEVDAFEIRIAGRDLKPSGELRVATNDAMIAYTLSPILARFRLAYPDIRLDIAIGNEAINLSRRDADIAIRATAQPPETLVGRRIATVIWGIYGLDDDRPVSSLAELADRKWVVPGDYLSSLKVMRHVREVIPRENMVYSLNSVMGLAEAVKAGIGLGVIPSYIGDKNGLKRLLLLPESSDTGFWILTHPDIRGSARVRAFLDFVGGELVKLRPAFEGTA</sequence>
<feature type="domain" description="HTH lysR-type" evidence="5">
    <location>
        <begin position="1"/>
        <end position="59"/>
    </location>
</feature>
<dbReference type="Gene3D" id="3.40.190.290">
    <property type="match status" value="1"/>
</dbReference>
<name>A0ABV9Z0G7_9HYPH</name>
<evidence type="ECO:0000256" key="3">
    <source>
        <dbReference type="ARBA" id="ARBA00023125"/>
    </source>
</evidence>
<dbReference type="SUPFAM" id="SSF46785">
    <property type="entry name" value="Winged helix' DNA-binding domain"/>
    <property type="match status" value="1"/>
</dbReference>
<evidence type="ECO:0000259" key="5">
    <source>
        <dbReference type="PROSITE" id="PS50931"/>
    </source>
</evidence>
<dbReference type="Pfam" id="PF03466">
    <property type="entry name" value="LysR_substrate"/>
    <property type="match status" value="1"/>
</dbReference>
<protein>
    <submittedName>
        <fullName evidence="6">LysR family transcriptional regulator</fullName>
    </submittedName>
</protein>
<dbReference type="PANTHER" id="PTHR30537:SF3">
    <property type="entry name" value="TRANSCRIPTIONAL REGULATORY PROTEIN"/>
    <property type="match status" value="1"/>
</dbReference>
<comment type="caution">
    <text evidence="6">The sequence shown here is derived from an EMBL/GenBank/DDBJ whole genome shotgun (WGS) entry which is preliminary data.</text>
</comment>
<comment type="similarity">
    <text evidence="1">Belongs to the LysR transcriptional regulatory family.</text>
</comment>
<dbReference type="InterPro" id="IPR036388">
    <property type="entry name" value="WH-like_DNA-bd_sf"/>
</dbReference>
<dbReference type="RefSeq" id="WP_114957179.1">
    <property type="nucleotide sequence ID" value="NZ_JBHSJF010000004.1"/>
</dbReference>
<dbReference type="PANTHER" id="PTHR30537">
    <property type="entry name" value="HTH-TYPE TRANSCRIPTIONAL REGULATOR"/>
    <property type="match status" value="1"/>
</dbReference>
<gene>
    <name evidence="6" type="ORF">ACFPFW_04140</name>
</gene>
<dbReference type="Proteomes" id="UP001595796">
    <property type="component" value="Unassembled WGS sequence"/>
</dbReference>
<accession>A0ABV9Z0G7</accession>
<evidence type="ECO:0000313" key="7">
    <source>
        <dbReference type="Proteomes" id="UP001595796"/>
    </source>
</evidence>
<evidence type="ECO:0000256" key="1">
    <source>
        <dbReference type="ARBA" id="ARBA00009437"/>
    </source>
</evidence>
<keyword evidence="4" id="KW-0804">Transcription</keyword>
<dbReference type="InterPro" id="IPR036390">
    <property type="entry name" value="WH_DNA-bd_sf"/>
</dbReference>
<proteinExistence type="inferred from homology"/>
<organism evidence="6 7">
    <name type="scientific">Flaviflagellibacter deserti</name>
    <dbReference type="NCBI Taxonomy" id="2267266"/>
    <lineage>
        <taxon>Bacteria</taxon>
        <taxon>Pseudomonadati</taxon>
        <taxon>Pseudomonadota</taxon>
        <taxon>Alphaproteobacteria</taxon>
        <taxon>Hyphomicrobiales</taxon>
        <taxon>Flaviflagellibacter</taxon>
    </lineage>
</organism>
<keyword evidence="3" id="KW-0238">DNA-binding</keyword>
<dbReference type="InterPro" id="IPR005119">
    <property type="entry name" value="LysR_subst-bd"/>
</dbReference>
<reference evidence="7" key="1">
    <citation type="journal article" date="2019" name="Int. J. Syst. Evol. Microbiol.">
        <title>The Global Catalogue of Microorganisms (GCM) 10K type strain sequencing project: providing services to taxonomists for standard genome sequencing and annotation.</title>
        <authorList>
            <consortium name="The Broad Institute Genomics Platform"/>
            <consortium name="The Broad Institute Genome Sequencing Center for Infectious Disease"/>
            <person name="Wu L."/>
            <person name="Ma J."/>
        </authorList>
    </citation>
    <scope>NUCLEOTIDE SEQUENCE [LARGE SCALE GENOMIC DNA]</scope>
    <source>
        <strain evidence="7">CGMCC 1.16444</strain>
    </source>
</reference>
<dbReference type="InterPro" id="IPR058163">
    <property type="entry name" value="LysR-type_TF_proteobact-type"/>
</dbReference>
<evidence type="ECO:0000313" key="6">
    <source>
        <dbReference type="EMBL" id="MFC5067203.1"/>
    </source>
</evidence>
<dbReference type="Pfam" id="PF00126">
    <property type="entry name" value="HTH_1"/>
    <property type="match status" value="1"/>
</dbReference>
<dbReference type="InterPro" id="IPR000847">
    <property type="entry name" value="LysR_HTH_N"/>
</dbReference>
<evidence type="ECO:0000256" key="4">
    <source>
        <dbReference type="ARBA" id="ARBA00023163"/>
    </source>
</evidence>
<keyword evidence="7" id="KW-1185">Reference proteome</keyword>
<keyword evidence="2" id="KW-0805">Transcription regulation</keyword>
<dbReference type="Gene3D" id="1.10.10.10">
    <property type="entry name" value="Winged helix-like DNA-binding domain superfamily/Winged helix DNA-binding domain"/>
    <property type="match status" value="1"/>
</dbReference>
<dbReference type="EMBL" id="JBHSJF010000004">
    <property type="protein sequence ID" value="MFC5067203.1"/>
    <property type="molecule type" value="Genomic_DNA"/>
</dbReference>
<dbReference type="PROSITE" id="PS50931">
    <property type="entry name" value="HTH_LYSR"/>
    <property type="match status" value="1"/>
</dbReference>